<dbReference type="InterPro" id="IPR031325">
    <property type="entry name" value="RHS_repeat"/>
</dbReference>
<proteinExistence type="predicted"/>
<dbReference type="NCBIfam" id="TIGR01643">
    <property type="entry name" value="YD_repeat_2x"/>
    <property type="match status" value="4"/>
</dbReference>
<feature type="domain" description="Teneurin-like YD-shell" evidence="3">
    <location>
        <begin position="1674"/>
        <end position="1822"/>
    </location>
</feature>
<evidence type="ECO:0000313" key="4">
    <source>
        <dbReference type="EMBL" id="MBC2592658.1"/>
    </source>
</evidence>
<reference evidence="4 5" key="1">
    <citation type="submission" date="2020-07" db="EMBL/GenBank/DDBJ databases">
        <authorList>
            <person name="Feng X."/>
        </authorList>
    </citation>
    <scope>NUCLEOTIDE SEQUENCE [LARGE SCALE GENOMIC DNA]</scope>
    <source>
        <strain evidence="4 5">JCM31066</strain>
    </source>
</reference>
<feature type="region of interest" description="Disordered" evidence="2">
    <location>
        <begin position="2398"/>
        <end position="2424"/>
    </location>
</feature>
<evidence type="ECO:0000256" key="1">
    <source>
        <dbReference type="ARBA" id="ARBA00022737"/>
    </source>
</evidence>
<dbReference type="Gene3D" id="2.180.10.10">
    <property type="entry name" value="RHS repeat-associated core"/>
    <property type="match status" value="3"/>
</dbReference>
<dbReference type="Pfam" id="PF25023">
    <property type="entry name" value="TEN_YD-shell"/>
    <property type="match status" value="1"/>
</dbReference>
<accession>A0A842H971</accession>
<dbReference type="InterPro" id="IPR050708">
    <property type="entry name" value="T6SS_VgrG/RHS"/>
</dbReference>
<dbReference type="RefSeq" id="WP_185673697.1">
    <property type="nucleotide sequence ID" value="NZ_JACHVB010000004.1"/>
</dbReference>
<dbReference type="InterPro" id="IPR006530">
    <property type="entry name" value="YD"/>
</dbReference>
<keyword evidence="5" id="KW-1185">Reference proteome</keyword>
<dbReference type="Pfam" id="PF05593">
    <property type="entry name" value="RHS_repeat"/>
    <property type="match status" value="4"/>
</dbReference>
<comment type="caution">
    <text evidence="4">The sequence shown here is derived from an EMBL/GenBank/DDBJ whole genome shotgun (WGS) entry which is preliminary data.</text>
</comment>
<protein>
    <recommendedName>
        <fullName evidence="3">Teneurin-like YD-shell domain-containing protein</fullName>
    </recommendedName>
</protein>
<name>A0A842H971_9BACT</name>
<sequence>MNIILERFFYAMSACFYLFYRILTCLVLLALPWSLHATPTWNMGGAVDDPGNLGDGEIPLTDNPAVPGCAGAPRELTGMGFTSIEFNEENGEVVIDYQFGGSDLAVEYMLQYTDGDGYFGDGDSDINEAEDDHYWKEVLLYGFASTVDSRPYGSSVDVYYGVNVRRHYRVVGFDEYGDVVWRSPIGGVMHFQVYDVLKVFSNIDKDNDGYFVDSDISVSERVSSMNFPVRGSSRGYDQPSGGGDMETIEKVCSIWTPRYTEHIGLDRVMIKYLEHKSYLMDMVDGYGHVWRDRHGYEVLGDIADVSFNGYNTLPDMGEYRSWEDIDDSWSEWVGSSTWIRDFRELQVEALNFDVRVSDFRGELGVLEKALFNFDEKDISVRIDVYGKPYSYDYFNLDYREPMGGLAYFENVTRSSKLVVEWSDSNLDVYGYDPNAETVRYLNSPYTLNGSQVSSFSFTWKLTPSSIPSDASTVVTFKYYLPTDNGYLLAQTIEKEIVFIERESSPPPSPNYYNIPISDATGPRYRKIALNGRPIADERPQDANQNDEAKEETYIDAFNLGLVHGVTDIYVPIQGSDLTLSLRRNLTSEIFCENSGLRPTEDPAKPFGACWTSNVCSYVKVVTPQGPDIDQYEEPVRATVIDENGQAFSFVKFGDGWLPMPTSSHEAKSFMTELEEGDDYFLFRHKHGSVLRFNKLSATQEVMRDRVEGSKSQDICSYARLETVTDRMGYQLAYTYSDGDTEGLIPVKIQACRLGTEETVGTPIPGLQIWLRQEGNRVTRVWDPNGNEIDYAYGTVSYDVFDPRVAANVTQDMAVLSEVSFADESTSTYTYEHVTEGDYTPRNPEDLEDVAPYEDPESLAPCDSITQHIDYEHINLESITDANDQTYTFTYGFDHSKETFVTNSVASGYYIQTGNPRYVKKVELPIGESTFELGNNEAGRRMRITTIAEDEDGEDLITDNKTNSVTDAEGFTTTYKFENIQIEVLKQFHQLYQQGDSITRYKDPRILYYTTMRVQHGDLGQEVYTFSPSAGLALASATDLSGNVRNYYYTGAGNGIDVPTALQAVWPNTYSYYDDPTSEKQSVTGVGTLHKYFAYDPTYRKMVSYTDPAGNVTETILDKDWENVPGMPEMEDMGRPIAVRVYAAGGGMPVDQMEYAYGNAGWPGFKTSQTHIGQQPGDPAWSGNLVTGYAPDAQGRVASETIYPTADADGGAVAPLTTTYHYDYNGNLRLATDPKEHSTGFAYDARNRLTRTTFHDDSYIEYTYDKRGNKVLEQDANRHLTGYQYDVLNRRIKVVRDMDGNLSFDSSSRTLTGVGAETDLITLNAYNLVNSLLRTSVVDGPTTRYTYDGIQRVKSQSQRAAENPGLTEDIVTTFVYGKNSGGSVFNVSGFKPTLSVGPRGYRTVVTYDERYQLILSRVEYAQGQFAETKTLYDKNGNPKSVTDPLGHTTLTDFDALNRPTRVTFADATFIETSYTSTRLAWKVVDEMGRETVTEYDRAGRPIVVRQPPVGYIDEGGSWQEAGGAGTGPSVKTFYDAAGNVSRMRNPRGNEWTYTYDARNRQTEEHQPSVAYIDEGGASAGAAQPTIITGYDDVGNITRVTDPRNNTSVTEYDAANRPVYAFTPSVEYWDNGLTTNYLVTESVYDQAGNITETWQGYAGAQSGGSVNRSRRSALNSYDALGRLLATTDAANITVTNNYDAEGNLISVRDGEDQTTTFTYDGLSRNLTTTYGGGDTTTLVYDAMMQTARIDANGHRTDYTYDLRNRLKDVLYAGASEENRSYTYNGVGNIRAVTENKASDTDVEYQYDALNRVVLETSAGVTHRYRYDLAGNRRETVYDILGSNTLTLTSTYDALNRTRTITEGGRTTTYRYDLAGNIRETEQPNSDIIKSTYDSLGRKKAIIGPGVVGSELYVTTNAYDLFGNLKQIGETYPAGNVTARTVTNTYDDANRLLVEAIDWEVGGPDDTVTTYAYDAAHNRTGKIVAVDGVPTSNITYSYANNTLNQLESSTDAISGSETTYTYDANGNRSGSVANAAAGGKVLSYTYDRENRLVKLMEGGGEKHLIDIYPGTDDQEHADLAIQATYYTSTPNAVYRYAYDYRTRRVQRDESGAGGLATVVSFSGGTSVQEYDGGAGTPSVEYIRGSDYGGGIGGLLYSLRGGTPSYKHYNSRGDVVAATDGNSSLTYQAAYEAFGRHGDTASSEEYIAPGATLDRQRANTKDEDPTGLLNEGFRYRDLETGTFITRDPLGFVDGPNLYSYVVQNPWTKFDPRGLSWWSDAYAGFDQMASRMGIPTPITMMRQYQHARDVRQEAIGAYNLMREGGNGRLESGLTAAGVGFSRESGAMDWYEAVQGEKIVKNQGGEISTTPITNPVEVAEKSLTGAAKMTFTGVMGAKLISSFKPTTAPEGSSTSFSSSAETKESTTVTVSRWGREGLRPGDFVMEGKASLANWLKSGKWQPGAGNEFARPSSGQEFQVPRSTLKPPSQAATATWADKGPFGGVKKMLGQRAYVPEKTPEPMPEKMADPKD</sequence>
<evidence type="ECO:0000259" key="3">
    <source>
        <dbReference type="Pfam" id="PF25023"/>
    </source>
</evidence>
<keyword evidence="1" id="KW-0677">Repeat</keyword>
<dbReference type="InterPro" id="IPR022385">
    <property type="entry name" value="Rhs_assc_core"/>
</dbReference>
<organism evidence="4 5">
    <name type="scientific">Ruficoccus amylovorans</name>
    <dbReference type="NCBI Taxonomy" id="1804625"/>
    <lineage>
        <taxon>Bacteria</taxon>
        <taxon>Pseudomonadati</taxon>
        <taxon>Verrucomicrobiota</taxon>
        <taxon>Opitutia</taxon>
        <taxon>Puniceicoccales</taxon>
        <taxon>Cerasicoccaceae</taxon>
        <taxon>Ruficoccus</taxon>
    </lineage>
</organism>
<dbReference type="PANTHER" id="PTHR32305:SF15">
    <property type="entry name" value="PROTEIN RHSA-RELATED"/>
    <property type="match status" value="1"/>
</dbReference>
<dbReference type="NCBIfam" id="TIGR03696">
    <property type="entry name" value="Rhs_assc_core"/>
    <property type="match status" value="1"/>
</dbReference>
<evidence type="ECO:0000313" key="5">
    <source>
        <dbReference type="Proteomes" id="UP000546464"/>
    </source>
</evidence>
<feature type="region of interest" description="Disordered" evidence="2">
    <location>
        <begin position="2456"/>
        <end position="2525"/>
    </location>
</feature>
<feature type="compositionally biased region" description="Basic and acidic residues" evidence="2">
    <location>
        <begin position="2511"/>
        <end position="2525"/>
    </location>
</feature>
<feature type="compositionally biased region" description="Low complexity" evidence="2">
    <location>
        <begin position="2406"/>
        <end position="2424"/>
    </location>
</feature>
<dbReference type="PANTHER" id="PTHR32305">
    <property type="match status" value="1"/>
</dbReference>
<evidence type="ECO:0000256" key="2">
    <source>
        <dbReference type="SAM" id="MobiDB-lite"/>
    </source>
</evidence>
<gene>
    <name evidence="4" type="ORF">H5P28_00130</name>
</gene>
<dbReference type="InterPro" id="IPR056823">
    <property type="entry name" value="TEN-like_YD-shell"/>
</dbReference>
<dbReference type="Proteomes" id="UP000546464">
    <property type="component" value="Unassembled WGS sequence"/>
</dbReference>
<dbReference type="EMBL" id="JACHVB010000004">
    <property type="protein sequence ID" value="MBC2592658.1"/>
    <property type="molecule type" value="Genomic_DNA"/>
</dbReference>